<feature type="transmembrane region" description="Helical" evidence="2">
    <location>
        <begin position="327"/>
        <end position="350"/>
    </location>
</feature>
<proteinExistence type="predicted"/>
<dbReference type="Proteomes" id="UP000247498">
    <property type="component" value="Unassembled WGS sequence"/>
</dbReference>
<organism evidence="4 5">
    <name type="scientific">Raphidocelis subcapitata</name>
    <dbReference type="NCBI Taxonomy" id="307507"/>
    <lineage>
        <taxon>Eukaryota</taxon>
        <taxon>Viridiplantae</taxon>
        <taxon>Chlorophyta</taxon>
        <taxon>core chlorophytes</taxon>
        <taxon>Chlorophyceae</taxon>
        <taxon>CS clade</taxon>
        <taxon>Sphaeropleales</taxon>
        <taxon>Selenastraceae</taxon>
        <taxon>Raphidocelis</taxon>
    </lineage>
</organism>
<feature type="transmembrane region" description="Helical" evidence="2">
    <location>
        <begin position="185"/>
        <end position="203"/>
    </location>
</feature>
<feature type="transmembrane region" description="Helical" evidence="2">
    <location>
        <begin position="400"/>
        <end position="427"/>
    </location>
</feature>
<sequence>MAMAGSGSGSSGPLDVRVSITDTDGAADPKSGAAPAAAPPTRRLDYLDWLRALVVALVVAFHSIDLYFDYTYSIGYYVGLVFAPPTDATRAVAIVLAQLMQSWFMGILFLTSGYFSGPSYDKKGPLKFLWDRALRLLLPLCLYEFLMQPLAFQIARASPSSPEALRAASDGFSYYFKGYTRLGHGAGWFLVVLFAFDVIYLAARLAASAAGACAAAASARRRAGAGADPEAAASKAPPAAGKAAPAGPRPPFSTAATLGAAAAAAAVIAGLTLIVRAGVLPKLRLNTSMWQLVGIQFQPAYLEQYVCAFCLGLAARRLDALARLPAAAGAAAGAAAAALAALGGAGMVLLPGSDFGREDKIKGTAAYVAGFAVWEQFYAVAVWLALLVALRRTANARGGAVGGVVTGAAFAVYVIHVPVLTAYGLAFEPLAWHPAAKCLLVTPLVAVSTWLVAAALRCVPGVKRVL</sequence>
<feature type="transmembrane region" description="Helical" evidence="2">
    <location>
        <begin position="439"/>
        <end position="459"/>
    </location>
</feature>
<feature type="domain" description="Acyltransferase 3" evidence="3">
    <location>
        <begin position="45"/>
        <end position="452"/>
    </location>
</feature>
<feature type="transmembrane region" description="Helical" evidence="2">
    <location>
        <begin position="365"/>
        <end position="388"/>
    </location>
</feature>
<dbReference type="Pfam" id="PF01757">
    <property type="entry name" value="Acyl_transf_3"/>
    <property type="match status" value="1"/>
</dbReference>
<dbReference type="PANTHER" id="PTHR36927">
    <property type="entry name" value="BLR4337 PROTEIN"/>
    <property type="match status" value="1"/>
</dbReference>
<accession>A0A2V0NRW5</accession>
<comment type="caution">
    <text evidence="4">The sequence shown here is derived from an EMBL/GenBank/DDBJ whole genome shotgun (WGS) entry which is preliminary data.</text>
</comment>
<name>A0A2V0NRW5_9CHLO</name>
<reference evidence="4 5" key="1">
    <citation type="journal article" date="2018" name="Sci. Rep.">
        <title>Raphidocelis subcapitata (=Pseudokirchneriella subcapitata) provides an insight into genome evolution and environmental adaptations in the Sphaeropleales.</title>
        <authorList>
            <person name="Suzuki S."/>
            <person name="Yamaguchi H."/>
            <person name="Nakajima N."/>
            <person name="Kawachi M."/>
        </authorList>
    </citation>
    <scope>NUCLEOTIDE SEQUENCE [LARGE SCALE GENOMIC DNA]</scope>
    <source>
        <strain evidence="4 5">NIES-35</strain>
    </source>
</reference>
<dbReference type="InParanoid" id="A0A2V0NRW5"/>
<keyword evidence="2" id="KW-0472">Membrane</keyword>
<dbReference type="OrthoDB" id="4141464at2759"/>
<evidence type="ECO:0000259" key="3">
    <source>
        <dbReference type="Pfam" id="PF01757"/>
    </source>
</evidence>
<dbReference type="InterPro" id="IPR050623">
    <property type="entry name" value="Glucan_succinyl_AcylTrfase"/>
</dbReference>
<gene>
    <name evidence="4" type="ORF">Rsub_01005</name>
</gene>
<dbReference type="AlphaFoldDB" id="A0A2V0NRW5"/>
<dbReference type="GO" id="GO:0016747">
    <property type="term" value="F:acyltransferase activity, transferring groups other than amino-acyl groups"/>
    <property type="evidence" value="ECO:0007669"/>
    <property type="project" value="InterPro"/>
</dbReference>
<dbReference type="EMBL" id="BDRX01000004">
    <property type="protein sequence ID" value="GBF88293.1"/>
    <property type="molecule type" value="Genomic_DNA"/>
</dbReference>
<feature type="transmembrane region" description="Helical" evidence="2">
    <location>
        <begin position="252"/>
        <end position="275"/>
    </location>
</feature>
<evidence type="ECO:0000313" key="4">
    <source>
        <dbReference type="EMBL" id="GBF88293.1"/>
    </source>
</evidence>
<evidence type="ECO:0000256" key="1">
    <source>
        <dbReference type="SAM" id="MobiDB-lite"/>
    </source>
</evidence>
<dbReference type="PANTHER" id="PTHR36927:SF4">
    <property type="entry name" value="BLR5718 PROTEIN"/>
    <property type="match status" value="1"/>
</dbReference>
<evidence type="ECO:0000256" key="2">
    <source>
        <dbReference type="SAM" id="Phobius"/>
    </source>
</evidence>
<keyword evidence="2" id="KW-0812">Transmembrane</keyword>
<feature type="transmembrane region" description="Helical" evidence="2">
    <location>
        <begin position="49"/>
        <end position="68"/>
    </location>
</feature>
<feature type="region of interest" description="Disordered" evidence="1">
    <location>
        <begin position="229"/>
        <end position="248"/>
    </location>
</feature>
<keyword evidence="5" id="KW-1185">Reference proteome</keyword>
<feature type="transmembrane region" description="Helical" evidence="2">
    <location>
        <begin position="88"/>
        <end position="115"/>
    </location>
</feature>
<evidence type="ECO:0000313" key="5">
    <source>
        <dbReference type="Proteomes" id="UP000247498"/>
    </source>
</evidence>
<protein>
    <recommendedName>
        <fullName evidence="3">Acyltransferase 3 domain-containing protein</fullName>
    </recommendedName>
</protein>
<feature type="compositionally biased region" description="Low complexity" evidence="1">
    <location>
        <begin position="229"/>
        <end position="246"/>
    </location>
</feature>
<keyword evidence="2" id="KW-1133">Transmembrane helix</keyword>
<dbReference type="InterPro" id="IPR002656">
    <property type="entry name" value="Acyl_transf_3_dom"/>
</dbReference>